<dbReference type="GO" id="GO:0005737">
    <property type="term" value="C:cytoplasm"/>
    <property type="evidence" value="ECO:0007669"/>
    <property type="project" value="UniProtKB-SubCell"/>
</dbReference>
<evidence type="ECO:0000256" key="5">
    <source>
        <dbReference type="ARBA" id="ARBA00022840"/>
    </source>
</evidence>
<dbReference type="Pfam" id="PF19302">
    <property type="entry name" value="DUF5915"/>
    <property type="match status" value="1"/>
</dbReference>
<evidence type="ECO:0000256" key="1">
    <source>
        <dbReference type="ARBA" id="ARBA00007078"/>
    </source>
</evidence>
<accession>A0A1G1YKC6</accession>
<dbReference type="AlphaFoldDB" id="A0A1G1YKC6"/>
<keyword evidence="7 10" id="KW-0030">Aminoacyl-tRNA synthetase</keyword>
<dbReference type="InterPro" id="IPR014729">
    <property type="entry name" value="Rossmann-like_a/b/a_fold"/>
</dbReference>
<evidence type="ECO:0000256" key="3">
    <source>
        <dbReference type="ARBA" id="ARBA00022598"/>
    </source>
</evidence>
<dbReference type="GO" id="GO:0000049">
    <property type="term" value="F:tRNA binding"/>
    <property type="evidence" value="ECO:0007669"/>
    <property type="project" value="InterPro"/>
</dbReference>
<dbReference type="InterPro" id="IPR009008">
    <property type="entry name" value="Val/Leu/Ile-tRNA-synth_edit"/>
</dbReference>
<evidence type="ECO:0000313" key="16">
    <source>
        <dbReference type="Proteomes" id="UP000177376"/>
    </source>
</evidence>
<dbReference type="Gene3D" id="3.40.50.620">
    <property type="entry name" value="HUPs"/>
    <property type="match status" value="2"/>
</dbReference>
<dbReference type="InterPro" id="IPR033709">
    <property type="entry name" value="Anticodon_Ile_ABEc"/>
</dbReference>
<feature type="short sequence motif" description="'HIGH' region" evidence="10">
    <location>
        <begin position="46"/>
        <end position="56"/>
    </location>
</feature>
<dbReference type="InterPro" id="IPR009080">
    <property type="entry name" value="tRNAsynth_Ia_anticodon-bd"/>
</dbReference>
<feature type="domain" description="Aminoacyl-tRNA synthetase class Ia" evidence="13">
    <location>
        <begin position="695"/>
        <end position="842"/>
    </location>
</feature>
<dbReference type="CDD" id="cd07961">
    <property type="entry name" value="Anticodon_Ia_Ile_ABEc"/>
    <property type="match status" value="1"/>
</dbReference>
<evidence type="ECO:0000256" key="8">
    <source>
        <dbReference type="ARBA" id="ARBA00025217"/>
    </source>
</evidence>
<dbReference type="GO" id="GO:0002161">
    <property type="term" value="F:aminoacyl-tRNA deacylase activity"/>
    <property type="evidence" value="ECO:0007669"/>
    <property type="project" value="InterPro"/>
</dbReference>
<evidence type="ECO:0000256" key="2">
    <source>
        <dbReference type="ARBA" id="ARBA00022490"/>
    </source>
</evidence>
<dbReference type="InterPro" id="IPR023586">
    <property type="entry name" value="Ile-tRNA-ligase_type2"/>
</dbReference>
<dbReference type="Pfam" id="PF08264">
    <property type="entry name" value="Anticodon_1"/>
    <property type="match status" value="1"/>
</dbReference>
<dbReference type="GO" id="GO:0008270">
    <property type="term" value="F:zinc ion binding"/>
    <property type="evidence" value="ECO:0007669"/>
    <property type="project" value="UniProtKB-UniRule"/>
</dbReference>
<evidence type="ECO:0000259" key="14">
    <source>
        <dbReference type="Pfam" id="PF08264"/>
    </source>
</evidence>
<keyword evidence="3 10" id="KW-0436">Ligase</keyword>
<dbReference type="InterPro" id="IPR029033">
    <property type="entry name" value="His_PPase_superfam"/>
</dbReference>
<dbReference type="SUPFAM" id="SSF53254">
    <property type="entry name" value="Phosphoglycerate mutase-like"/>
    <property type="match status" value="1"/>
</dbReference>
<dbReference type="EMBL" id="MHIM01000012">
    <property type="protein sequence ID" value="OGY52731.1"/>
    <property type="molecule type" value="Genomic_DNA"/>
</dbReference>
<feature type="binding site" evidence="10">
    <location>
        <position position="807"/>
    </location>
    <ligand>
        <name>ATP</name>
        <dbReference type="ChEBI" id="CHEBI:30616"/>
    </ligand>
</feature>
<gene>
    <name evidence="10" type="primary">ileS</name>
    <name evidence="15" type="ORF">A3A02_02740</name>
</gene>
<evidence type="ECO:0000256" key="12">
    <source>
        <dbReference type="PIRSR" id="PIRSR613078-2"/>
    </source>
</evidence>
<feature type="binding site" evidence="12">
    <location>
        <begin position="522"/>
        <end position="529"/>
    </location>
    <ligand>
        <name>substrate</name>
    </ligand>
</feature>
<keyword evidence="10" id="KW-0862">Zinc</keyword>
<evidence type="ECO:0000256" key="11">
    <source>
        <dbReference type="PIRSR" id="PIRSR613078-1"/>
    </source>
</evidence>
<comment type="caution">
    <text evidence="15">The sequence shown here is derived from an EMBL/GenBank/DDBJ whole genome shotgun (WGS) entry which is preliminary data.</text>
</comment>
<proteinExistence type="inferred from homology"/>
<evidence type="ECO:0000256" key="4">
    <source>
        <dbReference type="ARBA" id="ARBA00022741"/>
    </source>
</evidence>
<dbReference type="EC" id="6.1.1.5" evidence="10"/>
<dbReference type="Gene3D" id="3.90.740.10">
    <property type="entry name" value="Valyl/Leucyl/Isoleucyl-tRNA synthetase, editing domain"/>
    <property type="match status" value="1"/>
</dbReference>
<dbReference type="InterPro" id="IPR013155">
    <property type="entry name" value="M/V/L/I-tRNA-synth_anticd-bd"/>
</dbReference>
<feature type="active site" description="Tele-phosphohistidine intermediate" evidence="11">
    <location>
        <position position="523"/>
    </location>
</feature>
<dbReference type="GO" id="GO:0004822">
    <property type="term" value="F:isoleucine-tRNA ligase activity"/>
    <property type="evidence" value="ECO:0007669"/>
    <property type="project" value="UniProtKB-UniRule"/>
</dbReference>
<keyword evidence="6 10" id="KW-0648">Protein biosynthesis</keyword>
<dbReference type="SUPFAM" id="SSF52374">
    <property type="entry name" value="Nucleotidylyl transferase"/>
    <property type="match status" value="1"/>
</dbReference>
<evidence type="ECO:0000256" key="10">
    <source>
        <dbReference type="HAMAP-Rule" id="MF_02003"/>
    </source>
</evidence>
<comment type="subunit">
    <text evidence="10">Monomer.</text>
</comment>
<comment type="function">
    <text evidence="8 10">Catalyzes the attachment of isoleucine to tRNA(Ile). As IleRS can inadvertently accommodate and process structurally similar amino acids such as valine, to avoid such errors it has two additional distinct tRNA(Ile)-dependent editing activities. One activity is designated as 'pretransfer' editing and involves the hydrolysis of activated Val-AMP. The other activity is designated 'posttransfer' editing and involves deacylation of mischarged Val-tRNA(Ile).</text>
</comment>
<feature type="short sequence motif" description="'KMSKS' region" evidence="10">
    <location>
        <begin position="804"/>
        <end position="808"/>
    </location>
</feature>
<dbReference type="CDD" id="cd07067">
    <property type="entry name" value="HP_PGM_like"/>
    <property type="match status" value="1"/>
</dbReference>
<evidence type="ECO:0000259" key="13">
    <source>
        <dbReference type="Pfam" id="PF00133"/>
    </source>
</evidence>
<dbReference type="GO" id="GO:0006428">
    <property type="term" value="P:isoleucyl-tRNA aminoacylation"/>
    <property type="evidence" value="ECO:0007669"/>
    <property type="project" value="UniProtKB-UniRule"/>
</dbReference>
<dbReference type="SUPFAM" id="SSF50677">
    <property type="entry name" value="ValRS/IleRS/LeuRS editing domain"/>
    <property type="match status" value="1"/>
</dbReference>
<sequence length="1173" mass="134786">MTDQKNNPLIEKELTIKKFWEDNQIFQESLAATKDGEVFSFYDGPPFATGTPHYGHLVASLIKDVVPRYQTMKGNYVERHWGWDCHGLPVENLIEQELNLSNRKDIEGLGIGKFNAACRLSVLRYADIWKKTIPRLGRWVDMEADYRTMEPWYMESIWWVFKQLYDKDLIYEGYKAMHICPRCETTLSNFEVTQGYKDIKDLAVTAKFELLPPPLPPPPAGGENIPTYVLAWTTTPWTLIGNVALAVGEDIDYVLVQENKKTRKQENKKGEEKFILAKDLVDKVFKDEEYEVIEEFKGKDLVGKKYKPLFDYFLDKDIEHKENLYTIVSADFVSTTDGTGIVHIAPAFGEEDLALSQKKNLPLIQHVDLTGRIKTEAKEFAGLEVKPKENSQKTDVTIIKYLAAKKLLFSEEEYEHSYPHCWRCDTPLLNYATSSWFVKVTALKKDLIKNNKKVNWVPAHLKDGRFGHWLAEARDWAISRSRFWGTPLPVWRCQNCQEIKVVGSIEELDKNKIDNINIYAIRHGESEKNTKAIFSNNLNKYPLTDWGQEQTEQAVKKLKDLKIDLIISSEVLRCKQTAEILAKELERELKFDSRLNEVDPGQWQDRPDNNEAALRMLTHWRTVNNYQIPDGESVSQVAERMFNLFKAINKDYQGKNILLVSHGDNIRILNGRLLGLKNGEIFQKPMPENTDVIKLAEKTVDLHKDVVDAIGFECPKCQSQMKRISEVLDCWFESGSMPYAQFHYPFESKDKFKKTFPADFIAEGVDQTRGWFYTLMVLSTALFNQPAFLNVIANGIVLSANGAKMSKRLKNYPEPDLIMDKYGADALRFYLLSSPVMIAENLNFSESGVKEIFQKVIMLMNNILKFYKLYEVASLKSSNNSKNILDQWLLAKLNKLIEDVTRAMDDYQLAKAVRPLQEFIDEFSTWWLRRSRERFKSSDETDKQQALITCQFVLIELAKVMAPFLPFLAEQVYQQANGPLKSVHLDKWPRAAKVDQKILGLMIGVRKIVELGLAKRAEAGLKIRQPLASLKFSIINDSALLAGFKFLNQQKQEELFGLIKEELNVKAVVFAKDLGQEVELDTVITKDLRSEGLLRELIRTINSLRKDQGLTIGDKIKVLWQSDNPEIIKVLTDKKLANELKNSVLADEFVATDNTGEVIKINDEEIKIKIEKI</sequence>
<comment type="similarity">
    <text evidence="1 10">Belongs to the class-I aminoacyl-tRNA synthetase family. IleS type 2 subfamily.</text>
</comment>
<feature type="domain" description="Methionyl/Valyl/Leucyl/Isoleucyl-tRNA synthetase anticodon-binding" evidence="14">
    <location>
        <begin position="886"/>
        <end position="1027"/>
    </location>
</feature>
<comment type="domain">
    <text evidence="10">IleRS has two distinct active sites: one for aminoacylation and one for editing. The misactivated valine is translocated from the active site to the editing site, which sterically excludes the correctly activated isoleucine. The single editing site contains two valyl binding pockets, one specific for each substrate (Val-AMP or Val-tRNA(Ile)).</text>
</comment>
<comment type="catalytic activity">
    <reaction evidence="9 10">
        <text>tRNA(Ile) + L-isoleucine + ATP = L-isoleucyl-tRNA(Ile) + AMP + diphosphate</text>
        <dbReference type="Rhea" id="RHEA:11060"/>
        <dbReference type="Rhea" id="RHEA-COMP:9666"/>
        <dbReference type="Rhea" id="RHEA-COMP:9695"/>
        <dbReference type="ChEBI" id="CHEBI:30616"/>
        <dbReference type="ChEBI" id="CHEBI:33019"/>
        <dbReference type="ChEBI" id="CHEBI:58045"/>
        <dbReference type="ChEBI" id="CHEBI:78442"/>
        <dbReference type="ChEBI" id="CHEBI:78528"/>
        <dbReference type="ChEBI" id="CHEBI:456215"/>
        <dbReference type="EC" id="6.1.1.5"/>
    </reaction>
</comment>
<dbReference type="InterPro" id="IPR013078">
    <property type="entry name" value="His_Pase_superF_clade-1"/>
</dbReference>
<keyword evidence="10" id="KW-0479">Metal-binding</keyword>
<keyword evidence="5 10" id="KW-0067">ATP-binding</keyword>
<dbReference type="Gene3D" id="3.40.50.1240">
    <property type="entry name" value="Phosphoglycerate mutase-like"/>
    <property type="match status" value="1"/>
</dbReference>
<feature type="domain" description="Aminoacyl-tRNA synthetase class Ia" evidence="13">
    <location>
        <begin position="17"/>
        <end position="515"/>
    </location>
</feature>
<reference evidence="15 16" key="1">
    <citation type="journal article" date="2016" name="Nat. Commun.">
        <title>Thousands of microbial genomes shed light on interconnected biogeochemical processes in an aquifer system.</title>
        <authorList>
            <person name="Anantharaman K."/>
            <person name="Brown C.T."/>
            <person name="Hug L.A."/>
            <person name="Sharon I."/>
            <person name="Castelle C.J."/>
            <person name="Probst A.J."/>
            <person name="Thomas B.C."/>
            <person name="Singh A."/>
            <person name="Wilkins M.J."/>
            <person name="Karaoz U."/>
            <person name="Brodie E.L."/>
            <person name="Williams K.H."/>
            <person name="Hubbard S.S."/>
            <person name="Banfield J.F."/>
        </authorList>
    </citation>
    <scope>NUCLEOTIDE SEQUENCE [LARGE SCALE GENOMIC DNA]</scope>
</reference>
<name>A0A1G1YKC6_9BACT</name>
<dbReference type="InterPro" id="IPR001412">
    <property type="entry name" value="aa-tRNA-synth_I_CS"/>
</dbReference>
<comment type="subcellular location">
    <subcellularLocation>
        <location evidence="10">Cytoplasm</location>
    </subcellularLocation>
</comment>
<dbReference type="SUPFAM" id="SSF47323">
    <property type="entry name" value="Anticodon-binding domain of a subclass of class I aminoacyl-tRNA synthetases"/>
    <property type="match status" value="1"/>
</dbReference>
<dbReference type="PANTHER" id="PTHR42780">
    <property type="entry name" value="SOLEUCYL-TRNA SYNTHETASE"/>
    <property type="match status" value="1"/>
</dbReference>
<feature type="binding site" evidence="12">
    <location>
        <position position="573"/>
    </location>
    <ligand>
        <name>substrate</name>
    </ligand>
</feature>
<dbReference type="GO" id="GO:0005524">
    <property type="term" value="F:ATP binding"/>
    <property type="evidence" value="ECO:0007669"/>
    <property type="project" value="UniProtKB-UniRule"/>
</dbReference>
<organism evidence="15 16">
    <name type="scientific">Candidatus Buchananbacteria bacterium RIFCSPLOWO2_01_FULL_39_33</name>
    <dbReference type="NCBI Taxonomy" id="1797543"/>
    <lineage>
        <taxon>Bacteria</taxon>
        <taxon>Candidatus Buchananiibacteriota</taxon>
    </lineage>
</organism>
<dbReference type="SMART" id="SM00855">
    <property type="entry name" value="PGAM"/>
    <property type="match status" value="1"/>
</dbReference>
<dbReference type="PRINTS" id="PR00984">
    <property type="entry name" value="TRNASYNTHILE"/>
</dbReference>
<comment type="cofactor">
    <cofactor evidence="10">
        <name>Zn(2+)</name>
        <dbReference type="ChEBI" id="CHEBI:29105"/>
    </cofactor>
</comment>
<evidence type="ECO:0000313" key="15">
    <source>
        <dbReference type="EMBL" id="OGY52731.1"/>
    </source>
</evidence>
<dbReference type="HAMAP" id="MF_02003">
    <property type="entry name" value="Ile_tRNA_synth_type2"/>
    <property type="match status" value="1"/>
</dbReference>
<keyword evidence="2 10" id="KW-0963">Cytoplasm</keyword>
<feature type="active site" description="Proton donor/acceptor" evidence="11">
    <location>
        <position position="597"/>
    </location>
</feature>
<protein>
    <recommendedName>
        <fullName evidence="10">Isoleucine--tRNA ligase</fullName>
        <ecNumber evidence="10">6.1.1.5</ecNumber>
    </recommendedName>
    <alternativeName>
        <fullName evidence="10">Isoleucyl-tRNA synthetase</fullName>
        <shortName evidence="10">IleRS</shortName>
    </alternativeName>
</protein>
<evidence type="ECO:0000256" key="6">
    <source>
        <dbReference type="ARBA" id="ARBA00022917"/>
    </source>
</evidence>
<dbReference type="InterPro" id="IPR002301">
    <property type="entry name" value="Ile-tRNA-ligase"/>
</dbReference>
<dbReference type="PROSITE" id="PS00178">
    <property type="entry name" value="AA_TRNA_LIGASE_I"/>
    <property type="match status" value="1"/>
</dbReference>
<dbReference type="Gene3D" id="1.10.730.10">
    <property type="entry name" value="Isoleucyl-tRNA Synthetase, Domain 1"/>
    <property type="match status" value="1"/>
</dbReference>
<evidence type="ECO:0000256" key="7">
    <source>
        <dbReference type="ARBA" id="ARBA00023146"/>
    </source>
</evidence>
<keyword evidence="4 10" id="KW-0547">Nucleotide-binding</keyword>
<dbReference type="InterPro" id="IPR002300">
    <property type="entry name" value="aa-tRNA-synth_Ia"/>
</dbReference>
<dbReference type="PANTHER" id="PTHR42780:SF1">
    <property type="entry name" value="ISOLEUCINE--TRNA LIGASE, CYTOPLASMIC"/>
    <property type="match status" value="1"/>
</dbReference>
<dbReference type="Pfam" id="PF00133">
    <property type="entry name" value="tRNA-synt_1"/>
    <property type="match status" value="2"/>
</dbReference>
<dbReference type="Proteomes" id="UP000177376">
    <property type="component" value="Unassembled WGS sequence"/>
</dbReference>
<evidence type="ECO:0000256" key="9">
    <source>
        <dbReference type="ARBA" id="ARBA00048359"/>
    </source>
</evidence>